<organism evidence="2 3">
    <name type="scientific">Rotaria sordida</name>
    <dbReference type="NCBI Taxonomy" id="392033"/>
    <lineage>
        <taxon>Eukaryota</taxon>
        <taxon>Metazoa</taxon>
        <taxon>Spiralia</taxon>
        <taxon>Gnathifera</taxon>
        <taxon>Rotifera</taxon>
        <taxon>Eurotatoria</taxon>
        <taxon>Bdelloidea</taxon>
        <taxon>Philodinida</taxon>
        <taxon>Philodinidae</taxon>
        <taxon>Rotaria</taxon>
    </lineage>
</organism>
<dbReference type="SUPFAM" id="SSF63737">
    <property type="entry name" value="Leukotriene A4 hydrolase N-terminal domain"/>
    <property type="match status" value="1"/>
</dbReference>
<sequence>MNTFIKRTQVLYRVISINFVDLSFTPSISSSSSSSSSAYFLLNNKTKRFQSTHIKLKMTGRNTQEAKPLFQRLPQSIVPTHYDLTIQPYLDTFKFNGDVNIHIKVKEPTNNIVLYAAELEVDNAKLKSTSNNEQEGKIDYDKEGERITVNFNKKLETGDYELALKFAGEISSRMRGFYRNKYTSPDGNEVRYGASTQFEPADCRRAFPCWDEPNFKATFDITLITPKNLRAISNMVSNS</sequence>
<feature type="domain" description="Aminopeptidase N-like N-terminal" evidence="1">
    <location>
        <begin position="78"/>
        <end position="237"/>
    </location>
</feature>
<dbReference type="GO" id="GO:0008270">
    <property type="term" value="F:zinc ion binding"/>
    <property type="evidence" value="ECO:0007669"/>
    <property type="project" value="TreeGrafter"/>
</dbReference>
<dbReference type="Proteomes" id="UP000663882">
    <property type="component" value="Unassembled WGS sequence"/>
</dbReference>
<dbReference type="GO" id="GO:0005615">
    <property type="term" value="C:extracellular space"/>
    <property type="evidence" value="ECO:0007669"/>
    <property type="project" value="TreeGrafter"/>
</dbReference>
<dbReference type="PANTHER" id="PTHR11533">
    <property type="entry name" value="PROTEASE M1 ZINC METALLOPROTEASE"/>
    <property type="match status" value="1"/>
</dbReference>
<reference evidence="2" key="1">
    <citation type="submission" date="2021-02" db="EMBL/GenBank/DDBJ databases">
        <authorList>
            <person name="Nowell W R."/>
        </authorList>
    </citation>
    <scope>NUCLEOTIDE SEQUENCE</scope>
</reference>
<name>A0A814BGW9_9BILA</name>
<dbReference type="Pfam" id="PF17900">
    <property type="entry name" value="Peptidase_M1_N"/>
    <property type="match status" value="1"/>
</dbReference>
<protein>
    <recommendedName>
        <fullName evidence="1">Aminopeptidase N-like N-terminal domain-containing protein</fullName>
    </recommendedName>
</protein>
<evidence type="ECO:0000313" key="3">
    <source>
        <dbReference type="Proteomes" id="UP000663882"/>
    </source>
</evidence>
<dbReference type="GO" id="GO:0043171">
    <property type="term" value="P:peptide catabolic process"/>
    <property type="evidence" value="ECO:0007669"/>
    <property type="project" value="TreeGrafter"/>
</dbReference>
<evidence type="ECO:0000259" key="1">
    <source>
        <dbReference type="Pfam" id="PF17900"/>
    </source>
</evidence>
<dbReference type="GO" id="GO:0016020">
    <property type="term" value="C:membrane"/>
    <property type="evidence" value="ECO:0007669"/>
    <property type="project" value="TreeGrafter"/>
</dbReference>
<comment type="caution">
    <text evidence="2">The sequence shown here is derived from an EMBL/GenBank/DDBJ whole genome shotgun (WGS) entry which is preliminary data.</text>
</comment>
<dbReference type="GO" id="GO:0070006">
    <property type="term" value="F:metalloaminopeptidase activity"/>
    <property type="evidence" value="ECO:0007669"/>
    <property type="project" value="TreeGrafter"/>
</dbReference>
<proteinExistence type="predicted"/>
<dbReference type="InterPro" id="IPR050344">
    <property type="entry name" value="Peptidase_M1_aminopeptidases"/>
</dbReference>
<accession>A0A814BGW9</accession>
<dbReference type="AlphaFoldDB" id="A0A814BGW9"/>
<dbReference type="Gene3D" id="2.60.40.1730">
    <property type="entry name" value="tricorn interacting facor f3 domain"/>
    <property type="match status" value="1"/>
</dbReference>
<dbReference type="InterPro" id="IPR045357">
    <property type="entry name" value="Aminopeptidase_N-like_N"/>
</dbReference>
<dbReference type="InterPro" id="IPR042097">
    <property type="entry name" value="Aminopeptidase_N-like_N_sf"/>
</dbReference>
<gene>
    <name evidence="2" type="ORF">RFH988_LOCUS10363</name>
</gene>
<dbReference type="PANTHER" id="PTHR11533:SF174">
    <property type="entry name" value="PUROMYCIN-SENSITIVE AMINOPEPTIDASE-RELATED"/>
    <property type="match status" value="1"/>
</dbReference>
<dbReference type="GO" id="GO:0042277">
    <property type="term" value="F:peptide binding"/>
    <property type="evidence" value="ECO:0007669"/>
    <property type="project" value="TreeGrafter"/>
</dbReference>
<dbReference type="GO" id="GO:0006508">
    <property type="term" value="P:proteolysis"/>
    <property type="evidence" value="ECO:0007669"/>
    <property type="project" value="TreeGrafter"/>
</dbReference>
<dbReference type="EMBL" id="CAJNOO010000385">
    <property type="protein sequence ID" value="CAF0927727.1"/>
    <property type="molecule type" value="Genomic_DNA"/>
</dbReference>
<evidence type="ECO:0000313" key="2">
    <source>
        <dbReference type="EMBL" id="CAF0927727.1"/>
    </source>
</evidence>
<dbReference type="OrthoDB" id="275509at2759"/>
<dbReference type="GO" id="GO:0005737">
    <property type="term" value="C:cytoplasm"/>
    <property type="evidence" value="ECO:0007669"/>
    <property type="project" value="TreeGrafter"/>
</dbReference>